<sequence length="72" mass="8292">MIRLRRRSKWGEPGPRAAIREVCKEVNSEESYDLAHQAPLHLVLESRCRFKHKTQKPHTAKHQLTKCSTGSA</sequence>
<dbReference type="Proteomes" id="UP000024635">
    <property type="component" value="Unassembled WGS sequence"/>
</dbReference>
<evidence type="ECO:0000313" key="2">
    <source>
        <dbReference type="Proteomes" id="UP000024635"/>
    </source>
</evidence>
<keyword evidence="2" id="KW-1185">Reference proteome</keyword>
<gene>
    <name evidence="1" type="primary">Acey_s0270.g861</name>
    <name evidence="1" type="ORF">Y032_0270g861</name>
</gene>
<name>A0A016S8L2_9BILA</name>
<evidence type="ECO:0000313" key="1">
    <source>
        <dbReference type="EMBL" id="EYB86980.1"/>
    </source>
</evidence>
<protein>
    <submittedName>
        <fullName evidence="1">Uncharacterized protein</fullName>
    </submittedName>
</protein>
<comment type="caution">
    <text evidence="1">The sequence shown here is derived from an EMBL/GenBank/DDBJ whole genome shotgun (WGS) entry which is preliminary data.</text>
</comment>
<proteinExistence type="predicted"/>
<dbReference type="AlphaFoldDB" id="A0A016S8L2"/>
<accession>A0A016S8L2</accession>
<dbReference type="EMBL" id="JARK01001606">
    <property type="protein sequence ID" value="EYB86980.1"/>
    <property type="molecule type" value="Genomic_DNA"/>
</dbReference>
<reference evidence="2" key="1">
    <citation type="journal article" date="2015" name="Nat. Genet.">
        <title>The genome and transcriptome of the zoonotic hookworm Ancylostoma ceylanicum identify infection-specific gene families.</title>
        <authorList>
            <person name="Schwarz E.M."/>
            <person name="Hu Y."/>
            <person name="Antoshechkin I."/>
            <person name="Miller M.M."/>
            <person name="Sternberg P.W."/>
            <person name="Aroian R.V."/>
        </authorList>
    </citation>
    <scope>NUCLEOTIDE SEQUENCE</scope>
    <source>
        <strain evidence="2">HY135</strain>
    </source>
</reference>
<organism evidence="1 2">
    <name type="scientific">Ancylostoma ceylanicum</name>
    <dbReference type="NCBI Taxonomy" id="53326"/>
    <lineage>
        <taxon>Eukaryota</taxon>
        <taxon>Metazoa</taxon>
        <taxon>Ecdysozoa</taxon>
        <taxon>Nematoda</taxon>
        <taxon>Chromadorea</taxon>
        <taxon>Rhabditida</taxon>
        <taxon>Rhabditina</taxon>
        <taxon>Rhabditomorpha</taxon>
        <taxon>Strongyloidea</taxon>
        <taxon>Ancylostomatidae</taxon>
        <taxon>Ancylostomatinae</taxon>
        <taxon>Ancylostoma</taxon>
    </lineage>
</organism>